<dbReference type="Proteomes" id="UP000256964">
    <property type="component" value="Unassembled WGS sequence"/>
</dbReference>
<name>A0A371CST9_9APHY</name>
<reference evidence="2 3" key="1">
    <citation type="journal article" date="2018" name="Biotechnol. Biofuels">
        <title>Integrative visual omics of the white-rot fungus Polyporus brumalis exposes the biotechnological potential of its oxidative enzymes for delignifying raw plant biomass.</title>
        <authorList>
            <person name="Miyauchi S."/>
            <person name="Rancon A."/>
            <person name="Drula E."/>
            <person name="Hage H."/>
            <person name="Chaduli D."/>
            <person name="Favel A."/>
            <person name="Grisel S."/>
            <person name="Henrissat B."/>
            <person name="Herpoel-Gimbert I."/>
            <person name="Ruiz-Duenas F.J."/>
            <person name="Chevret D."/>
            <person name="Hainaut M."/>
            <person name="Lin J."/>
            <person name="Wang M."/>
            <person name="Pangilinan J."/>
            <person name="Lipzen A."/>
            <person name="Lesage-Meessen L."/>
            <person name="Navarro D."/>
            <person name="Riley R."/>
            <person name="Grigoriev I.V."/>
            <person name="Zhou S."/>
            <person name="Raouche S."/>
            <person name="Rosso M.N."/>
        </authorList>
    </citation>
    <scope>NUCLEOTIDE SEQUENCE [LARGE SCALE GENOMIC DNA]</scope>
    <source>
        <strain evidence="2 3">BRFM 1820</strain>
    </source>
</reference>
<keyword evidence="3" id="KW-1185">Reference proteome</keyword>
<feature type="compositionally biased region" description="Basic and acidic residues" evidence="1">
    <location>
        <begin position="14"/>
        <end position="24"/>
    </location>
</feature>
<dbReference type="InterPro" id="IPR032675">
    <property type="entry name" value="LRR_dom_sf"/>
</dbReference>
<evidence type="ECO:0000313" key="2">
    <source>
        <dbReference type="EMBL" id="RDX43350.1"/>
    </source>
</evidence>
<evidence type="ECO:0008006" key="4">
    <source>
        <dbReference type="Google" id="ProtNLM"/>
    </source>
</evidence>
<dbReference type="SUPFAM" id="SSF52047">
    <property type="entry name" value="RNI-like"/>
    <property type="match status" value="1"/>
</dbReference>
<dbReference type="Gene3D" id="3.80.10.10">
    <property type="entry name" value="Ribonuclease Inhibitor"/>
    <property type="match status" value="1"/>
</dbReference>
<dbReference type="InterPro" id="IPR036047">
    <property type="entry name" value="F-box-like_dom_sf"/>
</dbReference>
<dbReference type="EMBL" id="KZ857466">
    <property type="protein sequence ID" value="RDX43350.1"/>
    <property type="molecule type" value="Genomic_DNA"/>
</dbReference>
<feature type="region of interest" description="Disordered" evidence="1">
    <location>
        <begin position="1"/>
        <end position="29"/>
    </location>
</feature>
<dbReference type="SUPFAM" id="SSF81383">
    <property type="entry name" value="F-box domain"/>
    <property type="match status" value="1"/>
</dbReference>
<gene>
    <name evidence="2" type="ORF">OH76DRAFT_1487931</name>
</gene>
<dbReference type="CDD" id="cd09917">
    <property type="entry name" value="F-box_SF"/>
    <property type="match status" value="1"/>
</dbReference>
<protein>
    <recommendedName>
        <fullName evidence="4">F-box domain-containing protein</fullName>
    </recommendedName>
</protein>
<evidence type="ECO:0000256" key="1">
    <source>
        <dbReference type="SAM" id="MobiDB-lite"/>
    </source>
</evidence>
<dbReference type="OrthoDB" id="3238099at2759"/>
<organism evidence="2 3">
    <name type="scientific">Lentinus brumalis</name>
    <dbReference type="NCBI Taxonomy" id="2498619"/>
    <lineage>
        <taxon>Eukaryota</taxon>
        <taxon>Fungi</taxon>
        <taxon>Dikarya</taxon>
        <taxon>Basidiomycota</taxon>
        <taxon>Agaricomycotina</taxon>
        <taxon>Agaricomycetes</taxon>
        <taxon>Polyporales</taxon>
        <taxon>Polyporaceae</taxon>
        <taxon>Lentinus</taxon>
    </lineage>
</organism>
<sequence>MITRESSSQGGREWLPRDTTKPTKDSLAGDLPPEVLGMVVWYLSDEDKRSFSSVCRYFRDLTIPVLFSHLTVRFGSWTPGPPKPYINLEGPLPHYTLKDQHAELARINMDTCGMLRHMHNNPSFARVVKKLTIYAYYIPGRSCADELLNLKQAIQAMPNITSFRWEGRCPLPNAAVLAALANSSGHALRELYLPSSDDTRACLTNFKQLHTIVLRSPHDVDNELCRADDSQVCVCAGVEANQETLVRLTLHGTAILRCPVRSLLGLQELEMFLPHSMVGLEPIFDHCINLRYVTLDFHADECPQFLELLTRKPGAWPQLTGFKLFYDSFWYLRMLKHAQLAVLVNFLKGKKKLRMLDLANVDLEEGTPSPLLEELRDFTALKVLGLNMRRFRFTLEDISALCTRQLSALLIKQVVDWDIYRWNEMFARLTSVRYLHIIDMGITVDCRRWLLKHPNSLELVGFNSELCWLKHDPERDVPYYLPPWPPSKATFATTDDFGCKDWEWLFRYHARRSFDKPACMLG</sequence>
<dbReference type="AlphaFoldDB" id="A0A371CST9"/>
<accession>A0A371CST9</accession>
<feature type="compositionally biased region" description="Polar residues" evidence="1">
    <location>
        <begin position="1"/>
        <end position="10"/>
    </location>
</feature>
<proteinExistence type="predicted"/>
<evidence type="ECO:0000313" key="3">
    <source>
        <dbReference type="Proteomes" id="UP000256964"/>
    </source>
</evidence>